<keyword evidence="3 9" id="KW-0808">Transferase</keyword>
<dbReference type="InterPro" id="IPR017475">
    <property type="entry name" value="EPS_sugar_tfrase"/>
</dbReference>
<evidence type="ECO:0000256" key="7">
    <source>
        <dbReference type="SAM" id="Phobius"/>
    </source>
</evidence>
<dbReference type="Pfam" id="PF02397">
    <property type="entry name" value="Bac_transf"/>
    <property type="match status" value="1"/>
</dbReference>
<dbReference type="NCBIfam" id="TIGR03023">
    <property type="entry name" value="WcaJ_sugtrans"/>
    <property type="match status" value="1"/>
</dbReference>
<feature type="transmembrane region" description="Helical" evidence="7">
    <location>
        <begin position="56"/>
        <end position="77"/>
    </location>
</feature>
<keyword evidence="10" id="KW-1185">Reference proteome</keyword>
<dbReference type="NCBIfam" id="TIGR03025">
    <property type="entry name" value="EPS_sugtrans"/>
    <property type="match status" value="1"/>
</dbReference>
<reference evidence="9 10" key="1">
    <citation type="submission" date="2018-06" db="EMBL/GenBank/DDBJ databases">
        <title>Nitrincola tibetense sp. nov., isolated from Lake XuguoCo on Tibetan Plateau.</title>
        <authorList>
            <person name="Xing P."/>
        </authorList>
    </citation>
    <scope>NUCLEOTIDE SEQUENCE [LARGE SCALE GENOMIC DNA]</scope>
    <source>
        <strain evidence="10">xg18</strain>
    </source>
</reference>
<evidence type="ECO:0000256" key="3">
    <source>
        <dbReference type="ARBA" id="ARBA00022679"/>
    </source>
</evidence>
<evidence type="ECO:0000256" key="1">
    <source>
        <dbReference type="ARBA" id="ARBA00004141"/>
    </source>
</evidence>
<keyword evidence="5 7" id="KW-1133">Transmembrane helix</keyword>
<organism evidence="9 10">
    <name type="scientific">Nitrincola tibetensis</name>
    <dbReference type="NCBI Taxonomy" id="2219697"/>
    <lineage>
        <taxon>Bacteria</taxon>
        <taxon>Pseudomonadati</taxon>
        <taxon>Pseudomonadota</taxon>
        <taxon>Gammaproteobacteria</taxon>
        <taxon>Oceanospirillales</taxon>
        <taxon>Oceanospirillaceae</taxon>
        <taxon>Nitrincola</taxon>
    </lineage>
</organism>
<dbReference type="InterPro" id="IPR036291">
    <property type="entry name" value="NAD(P)-bd_dom_sf"/>
</dbReference>
<comment type="subcellular location">
    <subcellularLocation>
        <location evidence="1">Membrane</location>
        <topology evidence="1">Multi-pass membrane protein</topology>
    </subcellularLocation>
</comment>
<evidence type="ECO:0000313" key="9">
    <source>
        <dbReference type="EMBL" id="RAU18395.1"/>
    </source>
</evidence>
<name>A0A364NND8_9GAMM</name>
<dbReference type="GO" id="GO:0009242">
    <property type="term" value="P:colanic acid biosynthetic process"/>
    <property type="evidence" value="ECO:0007669"/>
    <property type="project" value="TreeGrafter"/>
</dbReference>
<dbReference type="Proteomes" id="UP000250744">
    <property type="component" value="Unassembled WGS sequence"/>
</dbReference>
<evidence type="ECO:0000256" key="2">
    <source>
        <dbReference type="ARBA" id="ARBA00006464"/>
    </source>
</evidence>
<comment type="caution">
    <text evidence="9">The sequence shown here is derived from an EMBL/GenBank/DDBJ whole genome shotgun (WGS) entry which is preliminary data.</text>
</comment>
<dbReference type="AlphaFoldDB" id="A0A364NND8"/>
<evidence type="ECO:0000259" key="8">
    <source>
        <dbReference type="Pfam" id="PF02397"/>
    </source>
</evidence>
<feature type="domain" description="Bacterial sugar transferase" evidence="8">
    <location>
        <begin position="253"/>
        <end position="435"/>
    </location>
</feature>
<proteinExistence type="inferred from homology"/>
<sequence length="443" mass="51087">MMFMVVMLLLAMYINGIPYGKDYWLLLFANLAIFSYLGESMQLYRVLRAGQFTLRIMLLFAVLSISFLLTVFMLFLMKEAETYSRLTLMSWYLLSLFSFIGWRLIYRKIKHQRYANGFGLRKVAIIGLTPSGLKLQEQINKHKEMGLKCIGFFDDRTEERLAEHSDQLIGKVQEAVEMAQRNEINKLYICLPLLAEKRIANIIHELGDSTVDVLLVPDFLLKNLMHANVSSVGNIDTISVFESPLSGIKEFYKRTFDILFSACALIGISPVLIGVALAIKLTSPGPILFRQDRYGLDGKRIGVYKFRSMKVMENKDVVVQATKGDSRITPVGAFIRRTSLDELPQFFNVLIGDMSVVGPRPHAVAHNEEYRKQVDYYMLRHKVRPGITGWAQINGWRGETDTLEKMEKRIEYDLEYIRNWSLWLDIKIIFLTFFKGFVNKNAY</sequence>
<dbReference type="InterPro" id="IPR017473">
    <property type="entry name" value="Undecaprenyl-P_gluc_Ptfrase"/>
</dbReference>
<evidence type="ECO:0000256" key="4">
    <source>
        <dbReference type="ARBA" id="ARBA00022692"/>
    </source>
</evidence>
<comment type="similarity">
    <text evidence="2">Belongs to the bacterial sugar transferase family.</text>
</comment>
<feature type="transmembrane region" description="Helical" evidence="7">
    <location>
        <begin position="89"/>
        <end position="106"/>
    </location>
</feature>
<gene>
    <name evidence="9" type="ORF">DN062_08465</name>
</gene>
<keyword evidence="4 7" id="KW-0812">Transmembrane</keyword>
<dbReference type="EMBL" id="QKRX01000005">
    <property type="protein sequence ID" value="RAU18395.1"/>
    <property type="molecule type" value="Genomic_DNA"/>
</dbReference>
<dbReference type="Pfam" id="PF13727">
    <property type="entry name" value="CoA_binding_3"/>
    <property type="match status" value="1"/>
</dbReference>
<dbReference type="InterPro" id="IPR003362">
    <property type="entry name" value="Bact_transf"/>
</dbReference>
<dbReference type="GO" id="GO:0016020">
    <property type="term" value="C:membrane"/>
    <property type="evidence" value="ECO:0007669"/>
    <property type="project" value="UniProtKB-SubCell"/>
</dbReference>
<evidence type="ECO:0000256" key="5">
    <source>
        <dbReference type="ARBA" id="ARBA00022989"/>
    </source>
</evidence>
<dbReference type="Gene3D" id="3.40.50.720">
    <property type="entry name" value="NAD(P)-binding Rossmann-like Domain"/>
    <property type="match status" value="1"/>
</dbReference>
<feature type="transmembrane region" description="Helical" evidence="7">
    <location>
        <begin position="258"/>
        <end position="279"/>
    </location>
</feature>
<dbReference type="PANTHER" id="PTHR30576">
    <property type="entry name" value="COLANIC BIOSYNTHESIS UDP-GLUCOSE LIPID CARRIER TRANSFERASE"/>
    <property type="match status" value="1"/>
</dbReference>
<keyword evidence="6 7" id="KW-0472">Membrane</keyword>
<feature type="transmembrane region" description="Helical" evidence="7">
    <location>
        <begin position="26"/>
        <end position="44"/>
    </location>
</feature>
<dbReference type="PANTHER" id="PTHR30576:SF21">
    <property type="entry name" value="UDP-GLUCOSE:UNDECAPRENYL-PHOSPHATE GLUCOSE-1-PHOSPHATE TRANSFERASE"/>
    <property type="match status" value="1"/>
</dbReference>
<accession>A0A364NND8</accession>
<evidence type="ECO:0000313" key="10">
    <source>
        <dbReference type="Proteomes" id="UP000250744"/>
    </source>
</evidence>
<protein>
    <submittedName>
        <fullName evidence="9">Undecaprenyl-phosphate glucose phosphotransferase</fullName>
    </submittedName>
</protein>
<dbReference type="GO" id="GO:0089702">
    <property type="term" value="F:undecaprenyl-phosphate glucose phosphotransferase activity"/>
    <property type="evidence" value="ECO:0007669"/>
    <property type="project" value="TreeGrafter"/>
</dbReference>
<evidence type="ECO:0000256" key="6">
    <source>
        <dbReference type="ARBA" id="ARBA00023136"/>
    </source>
</evidence>
<dbReference type="SUPFAM" id="SSF51735">
    <property type="entry name" value="NAD(P)-binding Rossmann-fold domains"/>
    <property type="match status" value="1"/>
</dbReference>